<evidence type="ECO:0000256" key="5">
    <source>
        <dbReference type="ARBA" id="ARBA00023136"/>
    </source>
</evidence>
<comment type="caution">
    <text evidence="7">The sequence shown here is derived from an EMBL/GenBank/DDBJ whole genome shotgun (WGS) entry which is preliminary data.</text>
</comment>
<dbReference type="InterPro" id="IPR002797">
    <property type="entry name" value="Polysacc_synth"/>
</dbReference>
<dbReference type="AlphaFoldDB" id="A0AAV5B6V4"/>
<dbReference type="GO" id="GO:0005886">
    <property type="term" value="C:plasma membrane"/>
    <property type="evidence" value="ECO:0007669"/>
    <property type="project" value="UniProtKB-SubCell"/>
</dbReference>
<feature type="transmembrane region" description="Helical" evidence="6">
    <location>
        <begin position="87"/>
        <end position="107"/>
    </location>
</feature>
<evidence type="ECO:0000256" key="2">
    <source>
        <dbReference type="ARBA" id="ARBA00022475"/>
    </source>
</evidence>
<gene>
    <name evidence="7" type="ORF">ATOP_17640</name>
</gene>
<keyword evidence="2" id="KW-1003">Cell membrane</keyword>
<evidence type="ECO:0000256" key="1">
    <source>
        <dbReference type="ARBA" id="ARBA00004651"/>
    </source>
</evidence>
<feature type="transmembrane region" description="Helical" evidence="6">
    <location>
        <begin position="376"/>
        <end position="396"/>
    </location>
</feature>
<feature type="transmembrane region" description="Helical" evidence="6">
    <location>
        <begin position="127"/>
        <end position="150"/>
    </location>
</feature>
<dbReference type="Proteomes" id="UP001055025">
    <property type="component" value="Unassembled WGS sequence"/>
</dbReference>
<evidence type="ECO:0000256" key="3">
    <source>
        <dbReference type="ARBA" id="ARBA00022692"/>
    </source>
</evidence>
<keyword evidence="8" id="KW-1185">Reference proteome</keyword>
<dbReference type="Pfam" id="PF01943">
    <property type="entry name" value="Polysacc_synt"/>
    <property type="match status" value="1"/>
</dbReference>
<reference evidence="7" key="1">
    <citation type="journal article" date="2022" name="Int. J. Syst. Evol. Microbiol.">
        <title>Granulimonas faecalis gen. nov., sp. nov., and Leptogranulimonas caecicola gen. nov., sp. nov., novel lactate-producing Atopobiaceae bacteria isolated from mouse intestines, and an emended description of the family Atopobiaceae.</title>
        <authorList>
            <person name="Morinaga K."/>
            <person name="Kusada H."/>
            <person name="Sakamoto S."/>
            <person name="Murakami T."/>
            <person name="Toyoda A."/>
            <person name="Mori H."/>
            <person name="Meng X.Y."/>
            <person name="Takashino M."/>
            <person name="Murotomi K."/>
            <person name="Tamaki H."/>
        </authorList>
    </citation>
    <scope>NUCLEOTIDE SEQUENCE</scope>
    <source>
        <strain evidence="7">OPF53</strain>
    </source>
</reference>
<dbReference type="RefSeq" id="WP_265591031.1">
    <property type="nucleotide sequence ID" value="NZ_BQKC01000001.1"/>
</dbReference>
<accession>A0AAV5B6V4</accession>
<dbReference type="PANTHER" id="PTHR30250">
    <property type="entry name" value="PST FAMILY PREDICTED COLANIC ACID TRANSPORTER"/>
    <property type="match status" value="1"/>
</dbReference>
<name>A0AAV5B6V4_9ACTN</name>
<evidence type="ECO:0000313" key="7">
    <source>
        <dbReference type="EMBL" id="GJM56109.1"/>
    </source>
</evidence>
<feature type="transmembrane region" description="Helical" evidence="6">
    <location>
        <begin position="462"/>
        <end position="485"/>
    </location>
</feature>
<keyword evidence="3 6" id="KW-0812">Transmembrane</keyword>
<keyword evidence="5 6" id="KW-0472">Membrane</keyword>
<feature type="transmembrane region" description="Helical" evidence="6">
    <location>
        <begin position="48"/>
        <end position="66"/>
    </location>
</feature>
<dbReference type="PANTHER" id="PTHR30250:SF26">
    <property type="entry name" value="PSMA PROTEIN"/>
    <property type="match status" value="1"/>
</dbReference>
<feature type="transmembrane region" description="Helical" evidence="6">
    <location>
        <begin position="342"/>
        <end position="364"/>
    </location>
</feature>
<evidence type="ECO:0000313" key="8">
    <source>
        <dbReference type="Proteomes" id="UP001055025"/>
    </source>
</evidence>
<feature type="transmembrane region" description="Helical" evidence="6">
    <location>
        <begin position="312"/>
        <end position="330"/>
    </location>
</feature>
<sequence>MASQRKLGALLGYMNILIKNLVNLAYTPMLLAFVGSADYGVYQSANSFVFALSLLSFGFSGAYVKFYTSFEKNGTSDDIRRLNGMYLLVYAVVSLGAFVLGSGFALGAPAIFSDGFTQEQSELARSLMTVMSATIAVTLFSTVFDSYLLVHEEFKFQQSRQIATTLVTPIAAYVLLVAGFGAMGVAVAQLVVTVALLLLNVRFTLGKLHMRFDLGHFDKALFRAIVVFSAWVFMNQVSDLVNQNVPNILLGARSGAVAVAVFAVSVQVRNVFVYMSSTMSSVFVPKINRIVAESDDNRVLTGLMTTVGRYQMMLFCWLYGGFVLLGRFFVSRWAGPEFMDAYWLICIMALPLGIPLCQNTGIEIQKAKNRHRARSVVLMVMALLNVAFTWVAAPALGYWAPAIAYVVTIAVGNGAFMNWYYHFRIGLDMRIFWARVLRIVVVALAVVCIFSLMIAWMPVASWLGFVFWGLLYTVCFGAACWFLALDDGERGAIERQVPFI</sequence>
<comment type="subcellular location">
    <subcellularLocation>
        <location evidence="1">Cell membrane</location>
        <topology evidence="1">Multi-pass membrane protein</topology>
    </subcellularLocation>
</comment>
<proteinExistence type="predicted"/>
<protein>
    <recommendedName>
        <fullName evidence="9">Polysaccharide biosynthesis protein</fullName>
    </recommendedName>
</protein>
<feature type="transmembrane region" description="Helical" evidence="6">
    <location>
        <begin position="254"/>
        <end position="272"/>
    </location>
</feature>
<dbReference type="InterPro" id="IPR050833">
    <property type="entry name" value="Poly_Biosynth_Transport"/>
</dbReference>
<evidence type="ECO:0008006" key="9">
    <source>
        <dbReference type="Google" id="ProtNLM"/>
    </source>
</evidence>
<organism evidence="7 8">
    <name type="scientific">Granulimonas faecalis</name>
    <dbReference type="NCBI Taxonomy" id="2894155"/>
    <lineage>
        <taxon>Bacteria</taxon>
        <taxon>Bacillati</taxon>
        <taxon>Actinomycetota</taxon>
        <taxon>Coriobacteriia</taxon>
        <taxon>Coriobacteriales</taxon>
        <taxon>Kribbibacteriaceae</taxon>
        <taxon>Granulimonas</taxon>
    </lineage>
</organism>
<feature type="transmembrane region" description="Helical" evidence="6">
    <location>
        <begin position="433"/>
        <end position="456"/>
    </location>
</feature>
<feature type="transmembrane region" description="Helical" evidence="6">
    <location>
        <begin position="402"/>
        <end position="421"/>
    </location>
</feature>
<evidence type="ECO:0000256" key="6">
    <source>
        <dbReference type="SAM" id="Phobius"/>
    </source>
</evidence>
<dbReference type="EMBL" id="BQKC01000001">
    <property type="protein sequence ID" value="GJM56109.1"/>
    <property type="molecule type" value="Genomic_DNA"/>
</dbReference>
<evidence type="ECO:0000256" key="4">
    <source>
        <dbReference type="ARBA" id="ARBA00022989"/>
    </source>
</evidence>
<keyword evidence="4 6" id="KW-1133">Transmembrane helix</keyword>